<reference evidence="2 3" key="1">
    <citation type="submission" date="2020-07" db="EMBL/GenBank/DDBJ databases">
        <authorList>
            <person name="Cui H."/>
        </authorList>
    </citation>
    <scope>NUCLEOTIDE SEQUENCE [LARGE SCALE GENOMIC DNA]</scope>
    <source>
        <strain evidence="2 3">YPL8</strain>
    </source>
</reference>
<protein>
    <submittedName>
        <fullName evidence="2">Uncharacterized protein</fullName>
    </submittedName>
</protein>
<dbReference type="GeneID" id="56032451"/>
<dbReference type="Proteomes" id="UP000509241">
    <property type="component" value="Chromosome"/>
</dbReference>
<dbReference type="RefSeq" id="WP_179259831.1">
    <property type="nucleotide sequence ID" value="NZ_CP058601.1"/>
</dbReference>
<evidence type="ECO:0000313" key="3">
    <source>
        <dbReference type="Proteomes" id="UP000509241"/>
    </source>
</evidence>
<organism evidence="2 3">
    <name type="scientific">Natrinema halophilum</name>
    <dbReference type="NCBI Taxonomy" id="1699371"/>
    <lineage>
        <taxon>Archaea</taxon>
        <taxon>Methanobacteriati</taxon>
        <taxon>Methanobacteriota</taxon>
        <taxon>Stenosarchaea group</taxon>
        <taxon>Halobacteria</taxon>
        <taxon>Halobacteriales</taxon>
        <taxon>Natrialbaceae</taxon>
        <taxon>Natrinema</taxon>
    </lineage>
</organism>
<gene>
    <name evidence="2" type="ORF">HYG82_04130</name>
</gene>
<sequence length="92" mass="10308">MGPYENPLRRRIVRVDVLEDGDVIEPLRHAAGDVSAPAARRKRAGLETETRRPRDGNALAARRKRAGLETVTPVRPLVYDTSQRAARRTLPQ</sequence>
<name>A0A7D5GJ52_9EURY</name>
<proteinExistence type="predicted"/>
<evidence type="ECO:0000256" key="1">
    <source>
        <dbReference type="SAM" id="MobiDB-lite"/>
    </source>
</evidence>
<keyword evidence="3" id="KW-1185">Reference proteome</keyword>
<dbReference type="AlphaFoldDB" id="A0A7D5GJ52"/>
<evidence type="ECO:0000313" key="2">
    <source>
        <dbReference type="EMBL" id="QLG48090.1"/>
    </source>
</evidence>
<dbReference type="EMBL" id="CP058601">
    <property type="protein sequence ID" value="QLG48090.1"/>
    <property type="molecule type" value="Genomic_DNA"/>
</dbReference>
<dbReference type="KEGG" id="haly:HYG82_04130"/>
<feature type="region of interest" description="Disordered" evidence="1">
    <location>
        <begin position="33"/>
        <end position="92"/>
    </location>
</feature>
<accession>A0A7D5GJ52</accession>
<feature type="compositionally biased region" description="Basic and acidic residues" evidence="1">
    <location>
        <begin position="44"/>
        <end position="55"/>
    </location>
</feature>